<gene>
    <name evidence="2" type="ORF">CDL15_Pgr012312</name>
</gene>
<dbReference type="EMBL" id="MTKT01005808">
    <property type="protein sequence ID" value="OWM64660.1"/>
    <property type="molecule type" value="Genomic_DNA"/>
</dbReference>
<proteinExistence type="predicted"/>
<comment type="caution">
    <text evidence="2">The sequence shown here is derived from an EMBL/GenBank/DDBJ whole genome shotgun (WGS) entry which is preliminary data.</text>
</comment>
<dbReference type="Proteomes" id="UP000197138">
    <property type="component" value="Unassembled WGS sequence"/>
</dbReference>
<evidence type="ECO:0000313" key="3">
    <source>
        <dbReference type="Proteomes" id="UP000197138"/>
    </source>
</evidence>
<feature type="region of interest" description="Disordered" evidence="1">
    <location>
        <begin position="47"/>
        <end position="80"/>
    </location>
</feature>
<sequence>MFSYKAVKERSNLAIKQARDRRWRLAWRPSGLSRQIEELSVRVGGAASNGRLGWNDNQDEQRRPECGGGASPEGGSFLSK</sequence>
<name>A0A218VX65_PUNGR</name>
<evidence type="ECO:0000313" key="2">
    <source>
        <dbReference type="EMBL" id="OWM64660.1"/>
    </source>
</evidence>
<reference evidence="3" key="1">
    <citation type="journal article" date="2017" name="Plant J.">
        <title>The pomegranate (Punica granatum L.) genome and the genomics of punicalagin biosynthesis.</title>
        <authorList>
            <person name="Qin G."/>
            <person name="Xu C."/>
            <person name="Ming R."/>
            <person name="Tang H."/>
            <person name="Guyot R."/>
            <person name="Kramer E.M."/>
            <person name="Hu Y."/>
            <person name="Yi X."/>
            <person name="Qi Y."/>
            <person name="Xu X."/>
            <person name="Gao Z."/>
            <person name="Pan H."/>
            <person name="Jian J."/>
            <person name="Tian Y."/>
            <person name="Yue Z."/>
            <person name="Xu Y."/>
        </authorList>
    </citation>
    <scope>NUCLEOTIDE SEQUENCE [LARGE SCALE GENOMIC DNA]</scope>
    <source>
        <strain evidence="3">cv. Dabenzi</strain>
    </source>
</reference>
<protein>
    <submittedName>
        <fullName evidence="2">Uncharacterized protein</fullName>
    </submittedName>
</protein>
<evidence type="ECO:0000256" key="1">
    <source>
        <dbReference type="SAM" id="MobiDB-lite"/>
    </source>
</evidence>
<accession>A0A218VX65</accession>
<organism evidence="2 3">
    <name type="scientific">Punica granatum</name>
    <name type="common">Pomegranate</name>
    <dbReference type="NCBI Taxonomy" id="22663"/>
    <lineage>
        <taxon>Eukaryota</taxon>
        <taxon>Viridiplantae</taxon>
        <taxon>Streptophyta</taxon>
        <taxon>Embryophyta</taxon>
        <taxon>Tracheophyta</taxon>
        <taxon>Spermatophyta</taxon>
        <taxon>Magnoliopsida</taxon>
        <taxon>eudicotyledons</taxon>
        <taxon>Gunneridae</taxon>
        <taxon>Pentapetalae</taxon>
        <taxon>rosids</taxon>
        <taxon>malvids</taxon>
        <taxon>Myrtales</taxon>
        <taxon>Lythraceae</taxon>
        <taxon>Punica</taxon>
    </lineage>
</organism>
<dbReference type="AlphaFoldDB" id="A0A218VX65"/>